<organism evidence="2 3">
    <name type="scientific">Streptomyces tirandamycinicus</name>
    <dbReference type="NCBI Taxonomy" id="2174846"/>
    <lineage>
        <taxon>Bacteria</taxon>
        <taxon>Bacillati</taxon>
        <taxon>Actinomycetota</taxon>
        <taxon>Actinomycetes</taxon>
        <taxon>Kitasatosporales</taxon>
        <taxon>Streptomycetaceae</taxon>
        <taxon>Streptomyces</taxon>
    </lineage>
</organism>
<dbReference type="InterPro" id="IPR023346">
    <property type="entry name" value="Lysozyme-like_dom_sf"/>
</dbReference>
<gene>
    <name evidence="2" type="ORF">DDW44_19145</name>
</gene>
<evidence type="ECO:0000313" key="2">
    <source>
        <dbReference type="EMBL" id="AWI30662.1"/>
    </source>
</evidence>
<dbReference type="AlphaFoldDB" id="A0A2S1SW68"/>
<dbReference type="RefSeq" id="WP_108907172.1">
    <property type="nucleotide sequence ID" value="NZ_CP029188.1"/>
</dbReference>
<dbReference type="SUPFAM" id="SSF53955">
    <property type="entry name" value="Lysozyme-like"/>
    <property type="match status" value="1"/>
</dbReference>
<sequence length="213" mass="23332">MDAIPTQGSNVVANEALTRIQTRVDGLPEAAGGNYWLPSNSDDERHKHISDNRELIKAAAKDSGLPPEMIAGIAWQEVQGDPGWLDDLAYEGRQNLPGTDDPDRTSMGPMSIQVRRAAEVLGYDPHHLTDMQREQIVSAIKDPAKNIFISSEYLAQLKAESGFADTPPEQMTREQMKELAARYNGGPYYESAAAQAYGRGFDSKLDDAKGALQ</sequence>
<dbReference type="EMBL" id="CP029188">
    <property type="protein sequence ID" value="AWI30662.1"/>
    <property type="molecule type" value="Genomic_DNA"/>
</dbReference>
<evidence type="ECO:0008006" key="4">
    <source>
        <dbReference type="Google" id="ProtNLM"/>
    </source>
</evidence>
<dbReference type="KEGG" id="stir:DDW44_19145"/>
<keyword evidence="3" id="KW-1185">Reference proteome</keyword>
<dbReference type="Proteomes" id="UP000244900">
    <property type="component" value="Chromosome"/>
</dbReference>
<feature type="region of interest" description="Disordered" evidence="1">
    <location>
        <begin position="28"/>
        <end position="47"/>
    </location>
</feature>
<proteinExistence type="predicted"/>
<dbReference type="Gene3D" id="1.10.530.10">
    <property type="match status" value="1"/>
</dbReference>
<accession>A0A2S1SW68</accession>
<evidence type="ECO:0000313" key="3">
    <source>
        <dbReference type="Proteomes" id="UP000244900"/>
    </source>
</evidence>
<evidence type="ECO:0000256" key="1">
    <source>
        <dbReference type="SAM" id="MobiDB-lite"/>
    </source>
</evidence>
<dbReference type="OrthoDB" id="3943268at2"/>
<reference evidence="2 3" key="1">
    <citation type="submission" date="2018-05" db="EMBL/GenBank/DDBJ databases">
        <title>Complete genome sequence of sponge-derived Streptomyces sp. HNM0039.</title>
        <authorList>
            <person name="Huang X."/>
            <person name="Zhou S."/>
        </authorList>
    </citation>
    <scope>NUCLEOTIDE SEQUENCE [LARGE SCALE GENOMIC DNA]</scope>
    <source>
        <strain evidence="2 3">HNM0039</strain>
    </source>
</reference>
<name>A0A2S1SW68_9ACTN</name>
<protein>
    <recommendedName>
        <fullName evidence="4">Transglycosylase SLT domain-containing protein</fullName>
    </recommendedName>
</protein>